<sequence>MAAKAEATAGIFAERMKGLDEDDEIKIGIYIACHGELIERTVNGTRNVTINKQNLGGYGCASFKVREPSEHIQTALSLEKGLVGCSRQEYQAMKKDERDKRGEEIDTEGACERFSSMRGLWVLKNYSYDATKRAFIIAFQGRTMDMFTCTRPELEAFILGKPGSLNAKDQPFLDDFFTHKDIPVRVPNLFTFFNTQILFNLIYLFNKYQRVNVANILDESCNVQSGRDRDHVYPRGYGVGYGGKRTRKYRKSKTKRRK</sequence>
<accession>A0A6C0HZF3</accession>
<dbReference type="EMBL" id="MN740042">
    <property type="protein sequence ID" value="QHT85525.1"/>
    <property type="molecule type" value="Genomic_DNA"/>
</dbReference>
<name>A0A6C0HZF3_9ZZZZ</name>
<evidence type="ECO:0000313" key="2">
    <source>
        <dbReference type="EMBL" id="QHT85525.1"/>
    </source>
</evidence>
<protein>
    <submittedName>
        <fullName evidence="2">Uncharacterized protein</fullName>
    </submittedName>
</protein>
<dbReference type="AlphaFoldDB" id="A0A6C0HZF3"/>
<reference evidence="2" key="1">
    <citation type="journal article" date="2020" name="Nature">
        <title>Giant virus diversity and host interactions through global metagenomics.</title>
        <authorList>
            <person name="Schulz F."/>
            <person name="Roux S."/>
            <person name="Paez-Espino D."/>
            <person name="Jungbluth S."/>
            <person name="Walsh D.A."/>
            <person name="Denef V.J."/>
            <person name="McMahon K.D."/>
            <person name="Konstantinidis K.T."/>
            <person name="Eloe-Fadrosh E.A."/>
            <person name="Kyrpides N.C."/>
            <person name="Woyke T."/>
        </authorList>
    </citation>
    <scope>NUCLEOTIDE SEQUENCE</scope>
    <source>
        <strain evidence="2">GVMAG-M-3300023184-17</strain>
    </source>
</reference>
<feature type="compositionally biased region" description="Basic residues" evidence="1">
    <location>
        <begin position="244"/>
        <end position="258"/>
    </location>
</feature>
<organism evidence="2">
    <name type="scientific">viral metagenome</name>
    <dbReference type="NCBI Taxonomy" id="1070528"/>
    <lineage>
        <taxon>unclassified sequences</taxon>
        <taxon>metagenomes</taxon>
        <taxon>organismal metagenomes</taxon>
    </lineage>
</organism>
<proteinExistence type="predicted"/>
<evidence type="ECO:0000256" key="1">
    <source>
        <dbReference type="SAM" id="MobiDB-lite"/>
    </source>
</evidence>
<feature type="region of interest" description="Disordered" evidence="1">
    <location>
        <begin position="235"/>
        <end position="258"/>
    </location>
</feature>